<comment type="caution">
    <text evidence="2">The sequence shown here is derived from an EMBL/GenBank/DDBJ whole genome shotgun (WGS) entry which is preliminary data.</text>
</comment>
<dbReference type="SMART" id="SM00873">
    <property type="entry name" value="B3_4"/>
    <property type="match status" value="1"/>
</dbReference>
<name>A0ABS6DV25_9FIRM</name>
<keyword evidence="3" id="KW-1185">Reference proteome</keyword>
<dbReference type="PANTHER" id="PTHR39209:SF2">
    <property type="entry name" value="CYTOPLASMIC PROTEIN"/>
    <property type="match status" value="1"/>
</dbReference>
<dbReference type="Pfam" id="PF03483">
    <property type="entry name" value="B3_4"/>
    <property type="match status" value="1"/>
</dbReference>
<sequence>MIQAKISEDIKAVCPNATLGCIQAKVKVKNSDKELLDELDKCAKELEANLKLEDVASLPEIHNSREVYKKLGKAPSKYRVSSEALIRRILQGKGLYHINNIVEINNILSIKSHFSVGSYNVKNIESPICLNVGQEGQSYKGIGKAEVNIANLPVLSDSISTFGSPTSDSERAMITNDVEEIVMCIYSFSGDEGLNEYLELAKELLIKYADADDISIQIVK</sequence>
<feature type="domain" description="B3/B4 tRNA-binding" evidence="1">
    <location>
        <begin position="62"/>
        <end position="210"/>
    </location>
</feature>
<dbReference type="Proteomes" id="UP001196301">
    <property type="component" value="Unassembled WGS sequence"/>
</dbReference>
<accession>A0ABS6DV25</accession>
<dbReference type="InterPro" id="IPR005146">
    <property type="entry name" value="B3/B4_tRNA-bd"/>
</dbReference>
<proteinExistence type="predicted"/>
<reference evidence="2 3" key="1">
    <citation type="submission" date="2021-06" db="EMBL/GenBank/DDBJ databases">
        <authorList>
            <person name="Sun Q."/>
            <person name="Li D."/>
        </authorList>
    </citation>
    <scope>NUCLEOTIDE SEQUENCE [LARGE SCALE GENOMIC DNA]</scope>
    <source>
        <strain evidence="2 3">N19</strain>
    </source>
</reference>
<organism evidence="2 3">
    <name type="scientific">Intestinibacter bartlettii</name>
    <dbReference type="NCBI Taxonomy" id="261299"/>
    <lineage>
        <taxon>Bacteria</taxon>
        <taxon>Bacillati</taxon>
        <taxon>Bacillota</taxon>
        <taxon>Clostridia</taxon>
        <taxon>Peptostreptococcales</taxon>
        <taxon>Peptostreptococcaceae</taxon>
        <taxon>Intestinibacter</taxon>
    </lineage>
</organism>
<dbReference type="EMBL" id="JAHLOQ010000007">
    <property type="protein sequence ID" value="MBU5335664.1"/>
    <property type="molecule type" value="Genomic_DNA"/>
</dbReference>
<dbReference type="PANTHER" id="PTHR39209">
    <property type="match status" value="1"/>
</dbReference>
<evidence type="ECO:0000313" key="2">
    <source>
        <dbReference type="EMBL" id="MBU5335664.1"/>
    </source>
</evidence>
<evidence type="ECO:0000259" key="1">
    <source>
        <dbReference type="SMART" id="SM00873"/>
    </source>
</evidence>
<protein>
    <recommendedName>
        <fullName evidence="1">B3/B4 tRNA-binding domain-containing protein</fullName>
    </recommendedName>
</protein>
<gene>
    <name evidence="2" type="ORF">KQI20_04345</name>
</gene>
<evidence type="ECO:0000313" key="3">
    <source>
        <dbReference type="Proteomes" id="UP001196301"/>
    </source>
</evidence>
<dbReference type="RefSeq" id="WP_216568801.1">
    <property type="nucleotide sequence ID" value="NZ_JAHLOQ010000007.1"/>
</dbReference>